<sequence>MIKPSSYCNEDDGEFKKEWKNDSNSSSVNSSTLSLHIAAYENSSNSDMASTADTEGLKGKHSLAKKWKNAKHPFFGSSSVIQNSFEFTRQQENDKVSQSEIMQFKASQKLLNPNSSVNHQPGEKNMCLFTLLRCSDLVMQKQRNPEKKKHLLVKKLAKEGYNDIYSNEPTKFIYLGNAGFVCGVSPTYLQELFGKLDGFHKLHSFRHKSYAFVEFKTVEDGKRAYELYDFPAIEAAPKAILPKGLSVISEFITPEYEEELLGFLNENNEDMKNRSVLHFGHKFDYDSNSAFQKGLDIPPILDELIKSMQPHFGTHFPDQITVNRYRPGQSIPMHVDTHSAFEEPIISLSLQSSINLDYTHCANPTVNTEISLPRRSLLIMKGESRYCWRHGIRPRASDVGEDGELVPREERYSITFRKIRTKPCECPYIEYCDWNRNGVTAIPSNNESARQVEKTYVQQVYEDIAEHFSQTRHSKWNAVANFLDSLSKGSVVLDAGCGNGKYLSTKTDKFFMGFDTCHNLLRVANTKGEVMNGSLFEIPIRDSVCDAVICIAVIHHFSTVERRKAAIAEITRVLTSGGKALITVWSIDQKTDGQMSAYAKMRSNKEPTEMKQENNAKLMIHDGTDFSHCDMLVPWQRSSDGAQFFRYYHLFYKDELDALVESFDELTVIDSAYEQGNFIVIFQKK</sequence>
<evidence type="ECO:0000313" key="2">
    <source>
        <dbReference type="WBParaSite" id="ES5_v2.g11543.t1"/>
    </source>
</evidence>
<name>A0AC34F3P2_9BILA</name>
<proteinExistence type="predicted"/>
<accession>A0AC34F3P2</accession>
<reference evidence="2" key="1">
    <citation type="submission" date="2022-11" db="UniProtKB">
        <authorList>
            <consortium name="WormBaseParasite"/>
        </authorList>
    </citation>
    <scope>IDENTIFICATION</scope>
</reference>
<dbReference type="WBParaSite" id="ES5_v2.g11543.t1">
    <property type="protein sequence ID" value="ES5_v2.g11543.t1"/>
    <property type="gene ID" value="ES5_v2.g11543"/>
</dbReference>
<organism evidence="1 2">
    <name type="scientific">Panagrolaimus sp. ES5</name>
    <dbReference type="NCBI Taxonomy" id="591445"/>
    <lineage>
        <taxon>Eukaryota</taxon>
        <taxon>Metazoa</taxon>
        <taxon>Ecdysozoa</taxon>
        <taxon>Nematoda</taxon>
        <taxon>Chromadorea</taxon>
        <taxon>Rhabditida</taxon>
        <taxon>Tylenchina</taxon>
        <taxon>Panagrolaimomorpha</taxon>
        <taxon>Panagrolaimoidea</taxon>
        <taxon>Panagrolaimidae</taxon>
        <taxon>Panagrolaimus</taxon>
    </lineage>
</organism>
<protein>
    <submittedName>
        <fullName evidence="2">Alkylated DNA repair protein alkB homolog 8</fullName>
    </submittedName>
</protein>
<dbReference type="Proteomes" id="UP000887579">
    <property type="component" value="Unplaced"/>
</dbReference>
<evidence type="ECO:0000313" key="1">
    <source>
        <dbReference type="Proteomes" id="UP000887579"/>
    </source>
</evidence>